<name>A0ABN4XFB9_9RHOB</name>
<dbReference type="InterPro" id="IPR054347">
    <property type="entry name" value="TOTE_primase"/>
</dbReference>
<evidence type="ECO:0008006" key="5">
    <source>
        <dbReference type="Google" id="ProtNLM"/>
    </source>
</evidence>
<dbReference type="Pfam" id="PF22548">
    <property type="entry name" value="AEP-TOTE"/>
    <property type="match status" value="1"/>
</dbReference>
<evidence type="ECO:0000259" key="2">
    <source>
        <dbReference type="Pfam" id="PF22548"/>
    </source>
</evidence>
<sequence length="812" mass="90285">MSVIEQIVALADTRAHTQGYNAKGKFAYRKVESPITPEQIDAHLNGSQPLGMYLNVDEQRQKSHFLILDFDDHDAKGIAYQPTLEVALHLRRIGIPFLVFRSGGGHGYHIWLAFENARRVDTLKDDAKRLLAGVEVEKTKFVAVSSGNLNQMNFNANGQKVGIEHGVEVLPKGYGEQNVAIPCSRKGAAMHLVDTKTRVSLEECPLDDLELQFVPSRQAGRKKSEDASSVGMDAAFDAFIQKFDPDNRDQWGAAGICLQAAFGKESEWARERWSEWSRTSPKYRAGDDAEWDQLSGASNYTPLSFWRIAKDHGYGGGWPFKATEQRKLLALDFLADVRILRDQSDVAYAELKPREWVRIDTNDFKNRCALGMLRAYQKMPQEQDVKSAQMISLAQAAEAAPEHVDLRFARVGGKRYVFLADPDCTIIEIDDEGWRVNNEAPVQFRKGVGLPVSLPEAGELSDLIDFLNVDEDSMVFLLAWMVTAIINPGQQCPIAILDGSAGSAKSSTLATLIEMLDPRVGAQAGEPKTEDDLVVTAYQSAVLSFDNVDTLARLSDALCRLSTGGGLSKRKLYSDGDVFSVDAMRPLLVAGLDPTFYRQDLIERIVRVTLTRPKAYLDEDDFRAFKAANMARWRGALYSLVSRVLRDVHTVKQTSSRFGVFSRVGECVARALGQPDGWFGLAYAKMRLDMAEEAASADSVYIFLVDYLSAFDKGVGSKTEHTATELFLEMKTSLGDLSNLISLKDVPGNARAISPRIVQASTLLEKAHGWRVSRGRHREFIFEKVDDVEATAEDVMTMMREHQVRIADEAGY</sequence>
<dbReference type="EMBL" id="CP019437">
    <property type="protein sequence ID" value="AQS48749.1"/>
    <property type="molecule type" value="Genomic_DNA"/>
</dbReference>
<dbReference type="CDD" id="cd00525">
    <property type="entry name" value="AE_Prim_S_like"/>
    <property type="match status" value="1"/>
</dbReference>
<reference evidence="3 4" key="1">
    <citation type="submission" date="2017-01" db="EMBL/GenBank/DDBJ databases">
        <title>The complete genome sequence of a sulfur-oxidizing marine bacterium Thioclava sp. 25B10_4T.</title>
        <authorList>
            <person name="Liu Y."/>
            <person name="Lai Q."/>
            <person name="Shao Z."/>
        </authorList>
    </citation>
    <scope>NUCLEOTIDE SEQUENCE [LARGE SCALE GENOMIC DNA]</scope>
    <source>
        <strain evidence="3 4">25B10_4</strain>
    </source>
</reference>
<evidence type="ECO:0000313" key="4">
    <source>
        <dbReference type="Proteomes" id="UP000185622"/>
    </source>
</evidence>
<dbReference type="Proteomes" id="UP000185622">
    <property type="component" value="Chromosome"/>
</dbReference>
<organism evidence="3 4">
    <name type="scientific">Thioclava nitratireducens</name>
    <dbReference type="NCBI Taxonomy" id="1915078"/>
    <lineage>
        <taxon>Bacteria</taxon>
        <taxon>Pseudomonadati</taxon>
        <taxon>Pseudomonadota</taxon>
        <taxon>Alphaproteobacteria</taxon>
        <taxon>Rhodobacterales</taxon>
        <taxon>Paracoccaceae</taxon>
        <taxon>Thioclava</taxon>
    </lineage>
</organism>
<accession>A0ABN4XFB9</accession>
<protein>
    <recommendedName>
        <fullName evidence="5">Primase C-terminal 2 domain-containing protein</fullName>
    </recommendedName>
</protein>
<dbReference type="RefSeq" id="WP_075775568.1">
    <property type="nucleotide sequence ID" value="NZ_CP019437.1"/>
</dbReference>
<gene>
    <name evidence="3" type="ORF">BMG03_13805</name>
</gene>
<evidence type="ECO:0000259" key="1">
    <source>
        <dbReference type="Pfam" id="PF08707"/>
    </source>
</evidence>
<evidence type="ECO:0000313" key="3">
    <source>
        <dbReference type="EMBL" id="AQS48749.1"/>
    </source>
</evidence>
<feature type="domain" description="Primase C-terminal 2" evidence="1">
    <location>
        <begin position="244"/>
        <end position="309"/>
    </location>
</feature>
<feature type="domain" description="TOTE conflict system primase" evidence="2">
    <location>
        <begin position="31"/>
        <end position="130"/>
    </location>
</feature>
<proteinExistence type="predicted"/>
<keyword evidence="4" id="KW-1185">Reference proteome</keyword>
<dbReference type="InterPro" id="IPR014819">
    <property type="entry name" value="PriCT_2"/>
</dbReference>
<dbReference type="Pfam" id="PF08707">
    <property type="entry name" value="PriCT_2"/>
    <property type="match status" value="1"/>
</dbReference>